<evidence type="ECO:0000256" key="6">
    <source>
        <dbReference type="SAM" id="Phobius"/>
    </source>
</evidence>
<feature type="region of interest" description="Disordered" evidence="5">
    <location>
        <begin position="394"/>
        <end position="445"/>
    </location>
</feature>
<keyword evidence="3" id="KW-0378">Hydrolase</keyword>
<feature type="domain" description="Tyrosine specific protein phosphatases" evidence="8">
    <location>
        <begin position="1414"/>
        <end position="1475"/>
    </location>
</feature>
<reference evidence="9" key="1">
    <citation type="submission" date="2018-01" db="EMBL/GenBank/DDBJ databases">
        <title>An insight into the sialome of Amazonian anophelines.</title>
        <authorList>
            <person name="Ribeiro J.M."/>
            <person name="Scarpassa V."/>
            <person name="Calvo E."/>
        </authorList>
    </citation>
    <scope>NUCLEOTIDE SEQUENCE</scope>
</reference>
<dbReference type="EMBL" id="GGFL01006655">
    <property type="protein sequence ID" value="MBW70833.1"/>
    <property type="molecule type" value="Transcribed_RNA"/>
</dbReference>
<feature type="compositionally biased region" description="Low complexity" evidence="5">
    <location>
        <begin position="974"/>
        <end position="985"/>
    </location>
</feature>
<keyword evidence="6" id="KW-0812">Transmembrane</keyword>
<dbReference type="GO" id="GO:0005886">
    <property type="term" value="C:plasma membrane"/>
    <property type="evidence" value="ECO:0007669"/>
    <property type="project" value="TreeGrafter"/>
</dbReference>
<organism evidence="9">
    <name type="scientific">Anopheles darlingi</name>
    <name type="common">Mosquito</name>
    <dbReference type="NCBI Taxonomy" id="43151"/>
    <lineage>
        <taxon>Eukaryota</taxon>
        <taxon>Metazoa</taxon>
        <taxon>Ecdysozoa</taxon>
        <taxon>Arthropoda</taxon>
        <taxon>Hexapoda</taxon>
        <taxon>Insecta</taxon>
        <taxon>Pterygota</taxon>
        <taxon>Neoptera</taxon>
        <taxon>Endopterygota</taxon>
        <taxon>Diptera</taxon>
        <taxon>Nematocera</taxon>
        <taxon>Culicoidea</taxon>
        <taxon>Culicidae</taxon>
        <taxon>Anophelinae</taxon>
        <taxon>Anopheles</taxon>
    </lineage>
</organism>
<keyword evidence="4" id="KW-0904">Protein phosphatase</keyword>
<dbReference type="InterPro" id="IPR029021">
    <property type="entry name" value="Prot-tyrosine_phosphatase-like"/>
</dbReference>
<dbReference type="PANTHER" id="PTHR46198:SF4">
    <property type="entry name" value="PROTEIN-TYROSINE-PHOSPHATASE"/>
    <property type="match status" value="1"/>
</dbReference>
<feature type="compositionally biased region" description="Low complexity" evidence="5">
    <location>
        <begin position="339"/>
        <end position="349"/>
    </location>
</feature>
<evidence type="ECO:0000259" key="8">
    <source>
        <dbReference type="PROSITE" id="PS50056"/>
    </source>
</evidence>
<feature type="region of interest" description="Disordered" evidence="5">
    <location>
        <begin position="1365"/>
        <end position="1427"/>
    </location>
</feature>
<feature type="compositionally biased region" description="Polar residues" evidence="5">
    <location>
        <begin position="151"/>
        <end position="160"/>
    </location>
</feature>
<dbReference type="PRINTS" id="PR00700">
    <property type="entry name" value="PRTYPHPHTASE"/>
</dbReference>
<proteinExistence type="predicted"/>
<feature type="compositionally biased region" description="Polar residues" evidence="5">
    <location>
        <begin position="1030"/>
        <end position="1050"/>
    </location>
</feature>
<keyword evidence="2" id="KW-0597">Phosphoprotein</keyword>
<dbReference type="InterPro" id="IPR008356">
    <property type="entry name" value="Tyr_Pase_KIM-con"/>
</dbReference>
<feature type="region of interest" description="Disordered" evidence="5">
    <location>
        <begin position="960"/>
        <end position="1056"/>
    </location>
</feature>
<dbReference type="InterPro" id="IPR016130">
    <property type="entry name" value="Tyr_Pase_AS"/>
</dbReference>
<feature type="region of interest" description="Disordered" evidence="5">
    <location>
        <begin position="53"/>
        <end position="80"/>
    </location>
</feature>
<dbReference type="PROSITE" id="PS50055">
    <property type="entry name" value="TYR_PHOSPHATASE_PTP"/>
    <property type="match status" value="1"/>
</dbReference>
<sequence length="1495" mass="160635">MLETKHHRKIPKMAFSLAALVVLSVVCASLLVSTPFAEARVIVRRQAEELVPNRTSSLDVASAVDDRVATTPPRPNDRFEQFPAMAGEEQLSEAEASLSSSDSALSSFSGDSASSFSNDSTAGDSEPASSAAETLEQKDSARDVDDDSESLDTTTVQPAPSNEDARERTSDSEDASASGSISAGSGSLESGLGSASSLIEISSASDSQLREDDAAAGDDSTEVEAPTTVEPVAINEITTSANSSSPAPPASASVSSETGSSRSTAELQTSGAASSAQMVDAEAQQLLLQQRMDETTVASVEEQTRQEGEVEAEAEAVTTQPGSPSREVDEVASVDADDAGVATTTAVPGDDVDMEVETVKPVATTAIDVQSISSANSSGSRTSEIEQFELSRYTSPSNYSEGGIVLADNDTSGTGAGYAEAPLGSGAEEEQNTESPITTTSQPEGAVSDEVVLDRIRANETVERNISQSREQAEIETNSYEQLVSNNEVIRNQSTDGAAAPRGKKGKFLDQFNEETTEDNDINVPNGAAWALAGMRMVDRKQPGADEPSTAETVADRTDDNLVANNTLKQLMDWAVIMQQADFANSSFIRSTVGTDAVETVPTMDGKDRRTYANKVPNVEGAADVLSEENRLTAAVTEPSEGDGSRNGDVVESNVVDTTFAPSTERPVNQREVEREQEMEDFKFEDRSTTSTTTPANDMAGGGNIVATTTRRSYEVSEMVDESEGPKVRMTSEVTTTGAPRIETSTTGSIMEDMPVTTYSPAAPILRRAEQTTTPSLLTTIIARIPTTIPPRHTFTTTQDYSSFTTTEVPMRETTITPTTPPTAASTTAGSEEPIRELVDQKPFDQDSTDSTEVNLNVLNRTEERMATATVLSSVTTTTTTTTTTTDSTLSSATLTNNVELDDTSAGQGLVGRTGFTTERSEQTTAEDIAIDGGKVPIVVDEKHVYDTVTTTTTMAPIPSTTFAPSTTPNAVPVSSESVSVSSESYTTRRTIDRSMTTTELSEEESITEEDYIELANPSNASDVPGSGVQAGTSAAPKQTEGSTEQSQGEPATEEDNSVVVAVVASIVSVIVVLLLIAAFIVFRKRQNQVSYGQRCRPVGLDAYSLDNVSVYNSVRRKGNTARMSKRSYGNSAFEDPNFKTNPLTVAELANIIQNKTAIYDEFKEIPNVTARADEVPDGCEDKNRYANVVPLPETRVHLKRLNDDEKTEYINANFVKGPKDSANYYIACQAPMENTINDFWRMIWEQNSKVIIMATDLSENGVEKCAEYLPPSVVLDNSRTFGDFQLTLKNRENKEKYTISTVHMRHVPSNNLREIMHFWYQWPDTGVPIDESSIIGMLLEARSYLKLSPSELAEFATIVEENETAPPEPTANGTENTHNNNNNSSSNNNGTTTKEPASIVSNGGTMDKHKSLQRTQGPMTVHCSPGTGRTGTLVACDVALRLLEIPPRTVDVPQIVYYVRRGRASAVRTREQYELVYRVANVYATKLTGPTIET</sequence>
<dbReference type="Gene3D" id="3.90.190.10">
    <property type="entry name" value="Protein tyrosine phosphatase superfamily"/>
    <property type="match status" value="1"/>
</dbReference>
<feature type="region of interest" description="Disordered" evidence="5">
    <location>
        <begin position="684"/>
        <end position="704"/>
    </location>
</feature>
<dbReference type="CDD" id="cd00047">
    <property type="entry name" value="PTPc"/>
    <property type="match status" value="1"/>
</dbReference>
<evidence type="ECO:0000256" key="4">
    <source>
        <dbReference type="ARBA" id="ARBA00022912"/>
    </source>
</evidence>
<dbReference type="InterPro" id="IPR000387">
    <property type="entry name" value="Tyr_Pase_dom"/>
</dbReference>
<dbReference type="SUPFAM" id="SSF52799">
    <property type="entry name" value="(Phosphotyrosine protein) phosphatases II"/>
    <property type="match status" value="1"/>
</dbReference>
<dbReference type="PROSITE" id="PS50056">
    <property type="entry name" value="TYR_PHOSPHATASE_2"/>
    <property type="match status" value="1"/>
</dbReference>
<feature type="compositionally biased region" description="Low complexity" evidence="5">
    <location>
        <begin position="240"/>
        <end position="266"/>
    </location>
</feature>
<protein>
    <recommendedName>
        <fullName evidence="1">protein-tyrosine-phosphatase</fullName>
        <ecNumber evidence="1">3.1.3.48</ecNumber>
    </recommendedName>
</protein>
<evidence type="ECO:0000313" key="9">
    <source>
        <dbReference type="EMBL" id="MBW70833.1"/>
    </source>
</evidence>
<evidence type="ECO:0000256" key="2">
    <source>
        <dbReference type="ARBA" id="ARBA00022553"/>
    </source>
</evidence>
<dbReference type="GO" id="GO:0009653">
    <property type="term" value="P:anatomical structure morphogenesis"/>
    <property type="evidence" value="ECO:0007669"/>
    <property type="project" value="UniProtKB-ARBA"/>
</dbReference>
<feature type="domain" description="Tyrosine-protein phosphatase" evidence="7">
    <location>
        <begin position="1182"/>
        <end position="1484"/>
    </location>
</feature>
<feature type="compositionally biased region" description="Low complexity" evidence="5">
    <location>
        <begin position="175"/>
        <end position="207"/>
    </location>
</feature>
<dbReference type="Pfam" id="PF00102">
    <property type="entry name" value="Y_phosphatase"/>
    <property type="match status" value="2"/>
</dbReference>
<dbReference type="SMART" id="SM00404">
    <property type="entry name" value="PTPc_motif"/>
    <property type="match status" value="1"/>
</dbReference>
<accession>A0A2M4CZT5</accession>
<evidence type="ECO:0000256" key="3">
    <source>
        <dbReference type="ARBA" id="ARBA00022801"/>
    </source>
</evidence>
<feature type="compositionally biased region" description="Polar residues" evidence="5">
    <location>
        <begin position="118"/>
        <end position="132"/>
    </location>
</feature>
<feature type="region of interest" description="Disordered" evidence="5">
    <location>
        <begin position="109"/>
        <end position="278"/>
    </location>
</feature>
<dbReference type="InterPro" id="IPR000242">
    <property type="entry name" value="PTP_cat"/>
</dbReference>
<dbReference type="GO" id="GO:0048666">
    <property type="term" value="P:neuron development"/>
    <property type="evidence" value="ECO:0007669"/>
    <property type="project" value="UniProtKB-ARBA"/>
</dbReference>
<dbReference type="GO" id="GO:0007165">
    <property type="term" value="P:signal transduction"/>
    <property type="evidence" value="ECO:0007669"/>
    <property type="project" value="TreeGrafter"/>
</dbReference>
<feature type="region of interest" description="Disordered" evidence="5">
    <location>
        <begin position="294"/>
        <end position="354"/>
    </location>
</feature>
<feature type="compositionally biased region" description="Low complexity" evidence="5">
    <location>
        <begin position="1371"/>
        <end position="1394"/>
    </location>
</feature>
<name>A0A2M4CZT5_ANODA</name>
<dbReference type="GO" id="GO:0030054">
    <property type="term" value="C:cell junction"/>
    <property type="evidence" value="ECO:0007669"/>
    <property type="project" value="TreeGrafter"/>
</dbReference>
<feature type="region of interest" description="Disordered" evidence="5">
    <location>
        <begin position="814"/>
        <end position="834"/>
    </location>
</feature>
<evidence type="ECO:0000256" key="1">
    <source>
        <dbReference type="ARBA" id="ARBA00013064"/>
    </source>
</evidence>
<dbReference type="SMART" id="SM00194">
    <property type="entry name" value="PTPc"/>
    <property type="match status" value="1"/>
</dbReference>
<dbReference type="VEuPathDB" id="VectorBase:ADAC009828"/>
<dbReference type="GO" id="GO:0005829">
    <property type="term" value="C:cytosol"/>
    <property type="evidence" value="ECO:0007669"/>
    <property type="project" value="TreeGrafter"/>
</dbReference>
<feature type="compositionally biased region" description="Low complexity" evidence="5">
    <location>
        <begin position="814"/>
        <end position="829"/>
    </location>
</feature>
<keyword evidence="6" id="KW-1133">Transmembrane helix</keyword>
<dbReference type="VEuPathDB" id="VectorBase:ADAR2_000854"/>
<dbReference type="PANTHER" id="PTHR46198">
    <property type="entry name" value="PROTEIN-TYROSINE-PHOSPHATASE"/>
    <property type="match status" value="1"/>
</dbReference>
<dbReference type="InterPro" id="IPR003595">
    <property type="entry name" value="Tyr_Pase_cat"/>
</dbReference>
<dbReference type="PROSITE" id="PS00383">
    <property type="entry name" value="TYR_PHOSPHATASE_1"/>
    <property type="match status" value="1"/>
</dbReference>
<feature type="compositionally biased region" description="Polar residues" evidence="5">
    <location>
        <begin position="433"/>
        <end position="443"/>
    </location>
</feature>
<evidence type="ECO:0000259" key="7">
    <source>
        <dbReference type="PROSITE" id="PS50055"/>
    </source>
</evidence>
<dbReference type="GO" id="GO:0004725">
    <property type="term" value="F:protein tyrosine phosphatase activity"/>
    <property type="evidence" value="ECO:0007669"/>
    <property type="project" value="UniProtKB-EC"/>
</dbReference>
<feature type="compositionally biased region" description="Polar residues" evidence="5">
    <location>
        <begin position="267"/>
        <end position="277"/>
    </location>
</feature>
<dbReference type="GO" id="GO:0019901">
    <property type="term" value="F:protein kinase binding"/>
    <property type="evidence" value="ECO:0007669"/>
    <property type="project" value="TreeGrafter"/>
</dbReference>
<feature type="transmembrane region" description="Helical" evidence="6">
    <location>
        <begin position="1059"/>
        <end position="1083"/>
    </location>
</feature>
<keyword evidence="6" id="KW-0472">Membrane</keyword>
<feature type="compositionally biased region" description="Acidic residues" evidence="5">
    <location>
        <begin position="1001"/>
        <end position="1013"/>
    </location>
</feature>
<dbReference type="EC" id="3.1.3.48" evidence="1"/>
<evidence type="ECO:0000256" key="5">
    <source>
        <dbReference type="SAM" id="MobiDB-lite"/>
    </source>
</evidence>